<dbReference type="SUPFAM" id="SSF48498">
    <property type="entry name" value="Tetracyclin repressor-like, C-terminal domain"/>
    <property type="match status" value="1"/>
</dbReference>
<dbReference type="RefSeq" id="WP_058356756.1">
    <property type="nucleotide sequence ID" value="NZ_CABKVG010000009.1"/>
</dbReference>
<keyword evidence="1" id="KW-0805">Transcription regulation</keyword>
<evidence type="ECO:0000256" key="4">
    <source>
        <dbReference type="PROSITE-ProRule" id="PRU00335"/>
    </source>
</evidence>
<keyword evidence="3" id="KW-0804">Transcription</keyword>
<dbReference type="PRINTS" id="PR00455">
    <property type="entry name" value="HTHTETR"/>
</dbReference>
<accession>A0ABY4DWB4</accession>
<gene>
    <name evidence="6" type="ORF">LVJ82_09880</name>
</gene>
<dbReference type="Proteomes" id="UP000832011">
    <property type="component" value="Chromosome"/>
</dbReference>
<keyword evidence="7" id="KW-1185">Reference proteome</keyword>
<evidence type="ECO:0000256" key="2">
    <source>
        <dbReference type="ARBA" id="ARBA00023125"/>
    </source>
</evidence>
<evidence type="ECO:0000313" key="6">
    <source>
        <dbReference type="EMBL" id="UOO87803.1"/>
    </source>
</evidence>
<feature type="domain" description="HTH tetR-type" evidence="5">
    <location>
        <begin position="1"/>
        <end position="61"/>
    </location>
</feature>
<keyword evidence="2 4" id="KW-0238">DNA-binding</keyword>
<evidence type="ECO:0000256" key="1">
    <source>
        <dbReference type="ARBA" id="ARBA00023015"/>
    </source>
</evidence>
<dbReference type="PANTHER" id="PTHR47506">
    <property type="entry name" value="TRANSCRIPTIONAL REGULATORY PROTEIN"/>
    <property type="match status" value="1"/>
</dbReference>
<feature type="DNA-binding region" description="H-T-H motif" evidence="4">
    <location>
        <begin position="24"/>
        <end position="43"/>
    </location>
</feature>
<dbReference type="Pfam" id="PF00440">
    <property type="entry name" value="TetR_N"/>
    <property type="match status" value="1"/>
</dbReference>
<protein>
    <submittedName>
        <fullName evidence="6">TetR/AcrR family transcriptional regulator</fullName>
    </submittedName>
</protein>
<evidence type="ECO:0000313" key="7">
    <source>
        <dbReference type="Proteomes" id="UP000832011"/>
    </source>
</evidence>
<dbReference type="InterPro" id="IPR001647">
    <property type="entry name" value="HTH_TetR"/>
</dbReference>
<proteinExistence type="predicted"/>
<dbReference type="InterPro" id="IPR009057">
    <property type="entry name" value="Homeodomain-like_sf"/>
</dbReference>
<dbReference type="Gene3D" id="1.10.357.10">
    <property type="entry name" value="Tetracycline Repressor, domain 2"/>
    <property type="match status" value="1"/>
</dbReference>
<reference evidence="6 7" key="1">
    <citation type="journal article" date="2022" name="Res Sq">
        <title>Evolution of multicellular longitudinally dividing oral cavity symbionts (Neisseriaceae).</title>
        <authorList>
            <person name="Nyongesa S."/>
            <person name="Weber P."/>
            <person name="Bernet E."/>
            <person name="Pullido F."/>
            <person name="Nieckarz M."/>
            <person name="Delaby M."/>
            <person name="Nieves C."/>
            <person name="Viehboeck T."/>
            <person name="Krause N."/>
            <person name="Rivera-Millot A."/>
            <person name="Nakamura A."/>
            <person name="Vischer N."/>
            <person name="VanNieuwenhze M."/>
            <person name="Brun Y."/>
            <person name="Cava F."/>
            <person name="Bulgheresi S."/>
            <person name="Veyrier F."/>
        </authorList>
    </citation>
    <scope>NUCLEOTIDE SEQUENCE [LARGE SCALE GENOMIC DNA]</scope>
    <source>
        <strain evidence="6 7">SN4</strain>
    </source>
</reference>
<dbReference type="PANTHER" id="PTHR47506:SF1">
    <property type="entry name" value="HTH-TYPE TRANSCRIPTIONAL REGULATOR YJDC"/>
    <property type="match status" value="1"/>
</dbReference>
<organism evidence="6 7">
    <name type="scientific">Vitreoscilla massiliensis</name>
    <dbReference type="NCBI Taxonomy" id="1689272"/>
    <lineage>
        <taxon>Bacteria</taxon>
        <taxon>Pseudomonadati</taxon>
        <taxon>Pseudomonadota</taxon>
        <taxon>Betaproteobacteria</taxon>
        <taxon>Neisseriales</taxon>
        <taxon>Neisseriaceae</taxon>
        <taxon>Vitreoscilla</taxon>
    </lineage>
</organism>
<evidence type="ECO:0000259" key="5">
    <source>
        <dbReference type="PROSITE" id="PS50977"/>
    </source>
</evidence>
<name>A0ABY4DWB4_9NEIS</name>
<dbReference type="SUPFAM" id="SSF46689">
    <property type="entry name" value="Homeodomain-like"/>
    <property type="match status" value="1"/>
</dbReference>
<evidence type="ECO:0000256" key="3">
    <source>
        <dbReference type="ARBA" id="ARBA00023163"/>
    </source>
</evidence>
<dbReference type="InterPro" id="IPR036271">
    <property type="entry name" value="Tet_transcr_reg_TetR-rel_C_sf"/>
</dbReference>
<dbReference type="PROSITE" id="PS50977">
    <property type="entry name" value="HTH_TETR_2"/>
    <property type="match status" value="1"/>
</dbReference>
<sequence>MDKKQAIIATTQAYMAEHGFHAAGVEQLAAAAGITKRTLYNHFGSKEALLLETMRYRDDTWIEAMQGYLQAALPENALLAYVDYLVAWLRQDDFYGCYFINACAEYADLQHEMHQLAAAHKKRIFDALHQRLPYISVLKRPAIDSVMTMGEGLIVTQQVSGNAAAAITATRSVAHHWTQKLLDTP</sequence>
<dbReference type="EMBL" id="CP091511">
    <property type="protein sequence ID" value="UOO87803.1"/>
    <property type="molecule type" value="Genomic_DNA"/>
</dbReference>